<dbReference type="Gene3D" id="1.10.10.60">
    <property type="entry name" value="Homeodomain-like"/>
    <property type="match status" value="1"/>
</dbReference>
<dbReference type="InterPro" id="IPR013656">
    <property type="entry name" value="PAS_4"/>
</dbReference>
<dbReference type="InterPro" id="IPR058031">
    <property type="entry name" value="AAA_lid_NorR"/>
</dbReference>
<accession>A0AA51RWV3</accession>
<dbReference type="GO" id="GO:0043565">
    <property type="term" value="F:sequence-specific DNA binding"/>
    <property type="evidence" value="ECO:0007669"/>
    <property type="project" value="InterPro"/>
</dbReference>
<dbReference type="Pfam" id="PF00158">
    <property type="entry name" value="Sigma54_activat"/>
    <property type="match status" value="1"/>
</dbReference>
<dbReference type="InterPro" id="IPR009057">
    <property type="entry name" value="Homeodomain-like_sf"/>
</dbReference>
<evidence type="ECO:0000256" key="2">
    <source>
        <dbReference type="ARBA" id="ARBA00022840"/>
    </source>
</evidence>
<dbReference type="Proteomes" id="UP001239782">
    <property type="component" value="Chromosome"/>
</dbReference>
<dbReference type="PROSITE" id="PS00675">
    <property type="entry name" value="SIGMA54_INTERACT_1"/>
    <property type="match status" value="1"/>
</dbReference>
<dbReference type="PANTHER" id="PTHR32071">
    <property type="entry name" value="TRANSCRIPTIONAL REGULATORY PROTEIN"/>
    <property type="match status" value="1"/>
</dbReference>
<dbReference type="InterPro" id="IPR003593">
    <property type="entry name" value="AAA+_ATPase"/>
</dbReference>
<dbReference type="PROSITE" id="PS50045">
    <property type="entry name" value="SIGMA54_INTERACT_4"/>
    <property type="match status" value="1"/>
</dbReference>
<keyword evidence="1" id="KW-0547">Nucleotide-binding</keyword>
<evidence type="ECO:0000256" key="3">
    <source>
        <dbReference type="ARBA" id="ARBA00023015"/>
    </source>
</evidence>
<dbReference type="Pfam" id="PF02954">
    <property type="entry name" value="HTH_8"/>
    <property type="match status" value="1"/>
</dbReference>
<dbReference type="InterPro" id="IPR002078">
    <property type="entry name" value="Sigma_54_int"/>
</dbReference>
<reference evidence="6 7" key="1">
    <citation type="submission" date="2023-08" db="EMBL/GenBank/DDBJ databases">
        <title>Pleionea litopenaei sp. nov., isolated from stomach of juvenile Litopenaeus vannamei.</title>
        <authorList>
            <person name="Rho A.M."/>
            <person name="Hwang C.Y."/>
        </authorList>
    </citation>
    <scope>NUCLEOTIDE SEQUENCE [LARGE SCALE GENOMIC DNA]</scope>
    <source>
        <strain evidence="6 7">HL-JVS1</strain>
    </source>
</reference>
<dbReference type="EMBL" id="CP133548">
    <property type="protein sequence ID" value="WMS88934.1"/>
    <property type="molecule type" value="Genomic_DNA"/>
</dbReference>
<dbReference type="InterPro" id="IPR027417">
    <property type="entry name" value="P-loop_NTPase"/>
</dbReference>
<dbReference type="InterPro" id="IPR035965">
    <property type="entry name" value="PAS-like_dom_sf"/>
</dbReference>
<dbReference type="Gene3D" id="1.10.8.60">
    <property type="match status" value="1"/>
</dbReference>
<gene>
    <name evidence="6" type="ORF">Q9312_08465</name>
</gene>
<dbReference type="AlphaFoldDB" id="A0AA51RWV3"/>
<dbReference type="Pfam" id="PF25601">
    <property type="entry name" value="AAA_lid_14"/>
    <property type="match status" value="1"/>
</dbReference>
<keyword evidence="2" id="KW-0067">ATP-binding</keyword>
<evidence type="ECO:0000256" key="4">
    <source>
        <dbReference type="ARBA" id="ARBA00023163"/>
    </source>
</evidence>
<dbReference type="InterPro" id="IPR025662">
    <property type="entry name" value="Sigma_54_int_dom_ATP-bd_1"/>
</dbReference>
<evidence type="ECO:0000259" key="5">
    <source>
        <dbReference type="PROSITE" id="PS50045"/>
    </source>
</evidence>
<organism evidence="6 7">
    <name type="scientific">Pleionea litopenaei</name>
    <dbReference type="NCBI Taxonomy" id="3070815"/>
    <lineage>
        <taxon>Bacteria</taxon>
        <taxon>Pseudomonadati</taxon>
        <taxon>Pseudomonadota</taxon>
        <taxon>Gammaproteobacteria</taxon>
        <taxon>Oceanospirillales</taxon>
        <taxon>Pleioneaceae</taxon>
        <taxon>Pleionea</taxon>
    </lineage>
</organism>
<dbReference type="SMART" id="SM00382">
    <property type="entry name" value="AAA"/>
    <property type="match status" value="1"/>
</dbReference>
<dbReference type="SUPFAM" id="SSF46689">
    <property type="entry name" value="Homeodomain-like"/>
    <property type="match status" value="1"/>
</dbReference>
<proteinExistence type="predicted"/>
<dbReference type="FunFam" id="3.40.50.300:FF:000006">
    <property type="entry name" value="DNA-binding transcriptional regulator NtrC"/>
    <property type="match status" value="1"/>
</dbReference>
<keyword evidence="3" id="KW-0805">Transcription regulation</keyword>
<dbReference type="RefSeq" id="WP_309204153.1">
    <property type="nucleotide sequence ID" value="NZ_CP133548.1"/>
</dbReference>
<evidence type="ECO:0000313" key="6">
    <source>
        <dbReference type="EMBL" id="WMS88934.1"/>
    </source>
</evidence>
<feature type="domain" description="Sigma-54 factor interaction" evidence="5">
    <location>
        <begin position="129"/>
        <end position="354"/>
    </location>
</feature>
<dbReference type="KEGG" id="plei:Q9312_08465"/>
<name>A0AA51RWV3_9GAMM</name>
<dbReference type="PROSITE" id="PS00676">
    <property type="entry name" value="SIGMA54_INTERACT_2"/>
    <property type="match status" value="1"/>
</dbReference>
<dbReference type="Gene3D" id="3.30.450.20">
    <property type="entry name" value="PAS domain"/>
    <property type="match status" value="1"/>
</dbReference>
<keyword evidence="4" id="KW-0804">Transcription</keyword>
<dbReference type="CDD" id="cd00009">
    <property type="entry name" value="AAA"/>
    <property type="match status" value="1"/>
</dbReference>
<dbReference type="Pfam" id="PF08448">
    <property type="entry name" value="PAS_4"/>
    <property type="match status" value="1"/>
</dbReference>
<protein>
    <submittedName>
        <fullName evidence="6">Sigma-54-dependent Fis family transcriptional regulator</fullName>
    </submittedName>
</protein>
<dbReference type="InterPro" id="IPR002197">
    <property type="entry name" value="HTH_Fis"/>
</dbReference>
<dbReference type="SUPFAM" id="SSF52540">
    <property type="entry name" value="P-loop containing nucleoside triphosphate hydrolases"/>
    <property type="match status" value="1"/>
</dbReference>
<evidence type="ECO:0000256" key="1">
    <source>
        <dbReference type="ARBA" id="ARBA00022741"/>
    </source>
</evidence>
<dbReference type="GO" id="GO:0006355">
    <property type="term" value="P:regulation of DNA-templated transcription"/>
    <property type="evidence" value="ECO:0007669"/>
    <property type="project" value="InterPro"/>
</dbReference>
<dbReference type="Gene3D" id="3.40.50.300">
    <property type="entry name" value="P-loop containing nucleotide triphosphate hydrolases"/>
    <property type="match status" value="1"/>
</dbReference>
<keyword evidence="7" id="KW-1185">Reference proteome</keyword>
<dbReference type="SUPFAM" id="SSF55785">
    <property type="entry name" value="PYP-like sensor domain (PAS domain)"/>
    <property type="match status" value="1"/>
</dbReference>
<sequence>MNVSVIQSMINSIDKPAIFIDTNYVINAVNQAYIDTYEAPIKTGVSRCYEISHGNHSPCDNHGEACPLQECLSTGKTTSVVHIHKTSRGRKYCDIVMRPVKGDDGSIIGYLEILDRIDFATVEGEANKMIGQSTSFKTMLSHINRVAQTDVSVLLQGDTGTGKELVARALHSQSKRNDKPFVVIECTGLSESLFESELFGYEKGAFTGASVAKKGLVEVAQGGTIFFDEIGDVPMNMQVKLLRLIETHSFRAVGGLKQKRADFRLVCASHKDLLKMVDEGTFRKDLYYRIATYPVFLPSLEERRSDIPLLAKHFLKQSEFSSKHFSDAALNRLAQLDFPGNIRELKSVIIQSAILANDELIDVDDIPHRLQPTASNKGQLLTLVEQEQQYLENLCQTFTGSVEQMADVLGVSQRTLYRKLKQFNLKPLNPSKSSD</sequence>
<dbReference type="InterPro" id="IPR025943">
    <property type="entry name" value="Sigma_54_int_dom_ATP-bd_2"/>
</dbReference>
<dbReference type="GO" id="GO:0005524">
    <property type="term" value="F:ATP binding"/>
    <property type="evidence" value="ECO:0007669"/>
    <property type="project" value="UniProtKB-KW"/>
</dbReference>
<evidence type="ECO:0000313" key="7">
    <source>
        <dbReference type="Proteomes" id="UP001239782"/>
    </source>
</evidence>